<reference evidence="15 16" key="1">
    <citation type="journal article" date="2016" name="Nat. Commun.">
        <title>Thousands of microbial genomes shed light on interconnected biogeochemical processes in an aquifer system.</title>
        <authorList>
            <person name="Anantharaman K."/>
            <person name="Brown C.T."/>
            <person name="Hug L.A."/>
            <person name="Sharon I."/>
            <person name="Castelle C.J."/>
            <person name="Probst A.J."/>
            <person name="Thomas B.C."/>
            <person name="Singh A."/>
            <person name="Wilkins M.J."/>
            <person name="Karaoz U."/>
            <person name="Brodie E.L."/>
            <person name="Williams K.H."/>
            <person name="Hubbard S.S."/>
            <person name="Banfield J.F."/>
        </authorList>
    </citation>
    <scope>NUCLEOTIDE SEQUENCE [LARGE SCALE GENOMIC DNA]</scope>
</reference>
<dbReference type="InterPro" id="IPR036286">
    <property type="entry name" value="LexA/Signal_pep-like_sf"/>
</dbReference>
<evidence type="ECO:0000259" key="14">
    <source>
        <dbReference type="Pfam" id="PF01726"/>
    </source>
</evidence>
<dbReference type="Pfam" id="PF00717">
    <property type="entry name" value="Peptidase_S24"/>
    <property type="match status" value="1"/>
</dbReference>
<evidence type="ECO:0000313" key="15">
    <source>
        <dbReference type="EMBL" id="OGC88363.1"/>
    </source>
</evidence>
<accession>A0A1F4Y501</accession>
<evidence type="ECO:0000256" key="10">
    <source>
        <dbReference type="ARBA" id="ARBA00023204"/>
    </source>
</evidence>
<keyword evidence="6 12" id="KW-0068">Autocatalytic cleavage</keyword>
<keyword evidence="8" id="KW-0238">DNA-binding</keyword>
<dbReference type="GO" id="GO:0009432">
    <property type="term" value="P:SOS response"/>
    <property type="evidence" value="ECO:0007669"/>
    <property type="project" value="UniProtKB-KW"/>
</dbReference>
<dbReference type="CDD" id="cd06529">
    <property type="entry name" value="S24_LexA-like"/>
    <property type="match status" value="1"/>
</dbReference>
<evidence type="ECO:0000256" key="11">
    <source>
        <dbReference type="ARBA" id="ARBA00023236"/>
    </source>
</evidence>
<comment type="caution">
    <text evidence="15">The sequence shown here is derived from an EMBL/GenBank/DDBJ whole genome shotgun (WGS) entry which is preliminary data.</text>
</comment>
<keyword evidence="3" id="KW-0235">DNA replication</keyword>
<evidence type="ECO:0000256" key="8">
    <source>
        <dbReference type="ARBA" id="ARBA00023125"/>
    </source>
</evidence>
<dbReference type="InterPro" id="IPR050077">
    <property type="entry name" value="LexA_repressor"/>
</dbReference>
<keyword evidence="10" id="KW-0234">DNA repair</keyword>
<comment type="similarity">
    <text evidence="1 12">Belongs to the peptidase S24 family.</text>
</comment>
<dbReference type="PANTHER" id="PTHR33516:SF2">
    <property type="entry name" value="LEXA REPRESSOR-RELATED"/>
    <property type="match status" value="1"/>
</dbReference>
<evidence type="ECO:0000256" key="1">
    <source>
        <dbReference type="ARBA" id="ARBA00007484"/>
    </source>
</evidence>
<dbReference type="InterPro" id="IPR006199">
    <property type="entry name" value="LexA_DNA-bd_dom"/>
</dbReference>
<evidence type="ECO:0000256" key="4">
    <source>
        <dbReference type="ARBA" id="ARBA00022763"/>
    </source>
</evidence>
<dbReference type="GO" id="GO:0003677">
    <property type="term" value="F:DNA binding"/>
    <property type="evidence" value="ECO:0007669"/>
    <property type="project" value="UniProtKB-KW"/>
</dbReference>
<evidence type="ECO:0000256" key="7">
    <source>
        <dbReference type="ARBA" id="ARBA00023015"/>
    </source>
</evidence>
<keyword evidence="4" id="KW-0227">DNA damage</keyword>
<dbReference type="GO" id="GO:0006281">
    <property type="term" value="P:DNA repair"/>
    <property type="evidence" value="ECO:0007669"/>
    <property type="project" value="UniProtKB-KW"/>
</dbReference>
<evidence type="ECO:0000256" key="3">
    <source>
        <dbReference type="ARBA" id="ARBA00022705"/>
    </source>
</evidence>
<dbReference type="Gene3D" id="1.10.10.10">
    <property type="entry name" value="Winged helix-like DNA-binding domain superfamily/Winged helix DNA-binding domain"/>
    <property type="match status" value="1"/>
</dbReference>
<dbReference type="SUPFAM" id="SSF46785">
    <property type="entry name" value="Winged helix' DNA-binding domain"/>
    <property type="match status" value="1"/>
</dbReference>
<dbReference type="Proteomes" id="UP000176568">
    <property type="component" value="Unassembled WGS sequence"/>
</dbReference>
<feature type="domain" description="Peptidase S24/S26A/S26B/S26C" evidence="13">
    <location>
        <begin position="100"/>
        <end position="203"/>
    </location>
</feature>
<evidence type="ECO:0000256" key="12">
    <source>
        <dbReference type="RuleBase" id="RU003991"/>
    </source>
</evidence>
<proteinExistence type="inferred from homology"/>
<dbReference type="InterPro" id="IPR036390">
    <property type="entry name" value="WH_DNA-bd_sf"/>
</dbReference>
<keyword evidence="7" id="KW-0805">Transcription regulation</keyword>
<dbReference type="STRING" id="1797247.A2419_00720"/>
<dbReference type="InterPro" id="IPR039418">
    <property type="entry name" value="LexA-like"/>
</dbReference>
<keyword evidence="9" id="KW-0804">Transcription</keyword>
<dbReference type="PRINTS" id="PR00726">
    <property type="entry name" value="LEXASERPTASE"/>
</dbReference>
<evidence type="ECO:0000256" key="9">
    <source>
        <dbReference type="ARBA" id="ARBA00023163"/>
    </source>
</evidence>
<dbReference type="Pfam" id="PF01726">
    <property type="entry name" value="LexA_DNA_bind"/>
    <property type="match status" value="1"/>
</dbReference>
<name>A0A1F4Y501_9BACT</name>
<protein>
    <submittedName>
        <fullName evidence="15">Repressor LexA</fullName>
    </submittedName>
</protein>
<dbReference type="PANTHER" id="PTHR33516">
    <property type="entry name" value="LEXA REPRESSOR"/>
    <property type="match status" value="1"/>
</dbReference>
<evidence type="ECO:0000256" key="5">
    <source>
        <dbReference type="ARBA" id="ARBA00022801"/>
    </source>
</evidence>
<dbReference type="GO" id="GO:0006508">
    <property type="term" value="P:proteolysis"/>
    <property type="evidence" value="ECO:0007669"/>
    <property type="project" value="InterPro"/>
</dbReference>
<dbReference type="AlphaFoldDB" id="A0A1F4Y501"/>
<gene>
    <name evidence="15" type="ORF">A2419_00720</name>
</gene>
<dbReference type="InterPro" id="IPR006200">
    <property type="entry name" value="LexA"/>
</dbReference>
<dbReference type="SUPFAM" id="SSF51306">
    <property type="entry name" value="LexA/Signal peptidase"/>
    <property type="match status" value="1"/>
</dbReference>
<keyword evidence="11" id="KW-0742">SOS response</keyword>
<feature type="domain" description="LexA repressor DNA-binding" evidence="14">
    <location>
        <begin position="7"/>
        <end position="67"/>
    </location>
</feature>
<evidence type="ECO:0000313" key="16">
    <source>
        <dbReference type="Proteomes" id="UP000176568"/>
    </source>
</evidence>
<dbReference type="NCBIfam" id="TIGR00498">
    <property type="entry name" value="lexA"/>
    <property type="match status" value="1"/>
</dbReference>
<evidence type="ECO:0000256" key="6">
    <source>
        <dbReference type="ARBA" id="ARBA00022813"/>
    </source>
</evidence>
<dbReference type="EMBL" id="MEXB01000009">
    <property type="protein sequence ID" value="OGC88363.1"/>
    <property type="molecule type" value="Genomic_DNA"/>
</dbReference>
<sequence length="225" mass="25424">MQIQNLLTFKQQRVLSTLRDYMYTQNQSPTLEQLRSALGFNSLRTVTQYLDILERKGYIVRRKNASRNIELRNVDGAWGTVSIPVIANVGCDDLSVFAQNTQGADEFLEVDKRIVDEEDGDIVAVRAIGDSMNDAGINTGDYVLIRFTDDVQNGDRVAAIVNDMVTVKRLEKRDGMVILWPESKDPKFKPIILKEDFKIAGKVLCIIPAPQMQMTEVVPLDEELM</sequence>
<keyword evidence="2" id="KW-0678">Repressor</keyword>
<keyword evidence="5 12" id="KW-0378">Hydrolase</keyword>
<evidence type="ECO:0000259" key="13">
    <source>
        <dbReference type="Pfam" id="PF00717"/>
    </source>
</evidence>
<dbReference type="InterPro" id="IPR015927">
    <property type="entry name" value="Peptidase_S24_S26A/B/C"/>
</dbReference>
<dbReference type="GO" id="GO:0004252">
    <property type="term" value="F:serine-type endopeptidase activity"/>
    <property type="evidence" value="ECO:0007669"/>
    <property type="project" value="InterPro"/>
</dbReference>
<organism evidence="15 16">
    <name type="scientific">Candidatus Adlerbacteria bacterium RIFOXYC1_FULL_48_26</name>
    <dbReference type="NCBI Taxonomy" id="1797247"/>
    <lineage>
        <taxon>Bacteria</taxon>
        <taxon>Candidatus Adleribacteriota</taxon>
    </lineage>
</organism>
<dbReference type="GO" id="GO:0006260">
    <property type="term" value="P:DNA replication"/>
    <property type="evidence" value="ECO:0007669"/>
    <property type="project" value="UniProtKB-KW"/>
</dbReference>
<dbReference type="InterPro" id="IPR006197">
    <property type="entry name" value="Peptidase_S24_LexA"/>
</dbReference>
<dbReference type="Gene3D" id="2.10.109.10">
    <property type="entry name" value="Umud Fragment, subunit A"/>
    <property type="match status" value="1"/>
</dbReference>
<dbReference type="InterPro" id="IPR036388">
    <property type="entry name" value="WH-like_DNA-bd_sf"/>
</dbReference>
<evidence type="ECO:0000256" key="2">
    <source>
        <dbReference type="ARBA" id="ARBA00022491"/>
    </source>
</evidence>
<dbReference type="GO" id="GO:0045892">
    <property type="term" value="P:negative regulation of DNA-templated transcription"/>
    <property type="evidence" value="ECO:0007669"/>
    <property type="project" value="InterPro"/>
</dbReference>